<dbReference type="Gene3D" id="3.40.1280.10">
    <property type="match status" value="1"/>
</dbReference>
<dbReference type="GO" id="GO:0006396">
    <property type="term" value="P:RNA processing"/>
    <property type="evidence" value="ECO:0007669"/>
    <property type="project" value="InterPro"/>
</dbReference>
<dbReference type="GO" id="GO:0008173">
    <property type="term" value="F:RNA methyltransferase activity"/>
    <property type="evidence" value="ECO:0007669"/>
    <property type="project" value="InterPro"/>
</dbReference>
<dbReference type="InterPro" id="IPR051259">
    <property type="entry name" value="rRNA_Methyltransferase"/>
</dbReference>
<evidence type="ECO:0000313" key="6">
    <source>
        <dbReference type="EMBL" id="MBE1606374.1"/>
    </source>
</evidence>
<dbReference type="InterPro" id="IPR029064">
    <property type="entry name" value="Ribosomal_eL30-like_sf"/>
</dbReference>
<feature type="domain" description="tRNA/rRNA methyltransferase SpoU type" evidence="4">
    <location>
        <begin position="139"/>
        <end position="283"/>
    </location>
</feature>
<proteinExistence type="predicted"/>
<organism evidence="6 7">
    <name type="scientific">Actinopolymorpha pittospori</name>
    <dbReference type="NCBI Taxonomy" id="648752"/>
    <lineage>
        <taxon>Bacteria</taxon>
        <taxon>Bacillati</taxon>
        <taxon>Actinomycetota</taxon>
        <taxon>Actinomycetes</taxon>
        <taxon>Propionibacteriales</taxon>
        <taxon>Actinopolymorphaceae</taxon>
        <taxon>Actinopolymorpha</taxon>
    </lineage>
</organism>
<evidence type="ECO:0000259" key="5">
    <source>
        <dbReference type="Pfam" id="PF22655"/>
    </source>
</evidence>
<dbReference type="SUPFAM" id="SSF55315">
    <property type="entry name" value="L30e-like"/>
    <property type="match status" value="1"/>
</dbReference>
<feature type="domain" description="SpoU L30e-like N-terminal" evidence="5">
    <location>
        <begin position="25"/>
        <end position="119"/>
    </location>
</feature>
<dbReference type="PANTHER" id="PTHR43191">
    <property type="entry name" value="RRNA METHYLTRANSFERASE 3"/>
    <property type="match status" value="1"/>
</dbReference>
<reference evidence="6" key="1">
    <citation type="submission" date="2020-10" db="EMBL/GenBank/DDBJ databases">
        <title>Sequencing the genomes of 1000 actinobacteria strains.</title>
        <authorList>
            <person name="Klenk H.-P."/>
        </authorList>
    </citation>
    <scope>NUCLEOTIDE SEQUENCE</scope>
    <source>
        <strain evidence="6">DSM 45354</strain>
    </source>
</reference>
<keyword evidence="2" id="KW-0808">Transferase</keyword>
<dbReference type="InterPro" id="IPR029028">
    <property type="entry name" value="Alpha/beta_knot_MTases"/>
</dbReference>
<accession>A0A927MUD7</accession>
<dbReference type="InterPro" id="IPR029026">
    <property type="entry name" value="tRNA_m1G_MTases_N"/>
</dbReference>
<gene>
    <name evidence="6" type="ORF">HEB94_003222</name>
</gene>
<protein>
    <submittedName>
        <fullName evidence="6">TrmH family RNA methyltransferase</fullName>
    </submittedName>
</protein>
<dbReference type="Gene3D" id="3.30.1330.30">
    <property type="match status" value="1"/>
</dbReference>
<keyword evidence="1 6" id="KW-0489">Methyltransferase</keyword>
<dbReference type="Pfam" id="PF22655">
    <property type="entry name" value="SpoU_sub_bind_like"/>
    <property type="match status" value="1"/>
</dbReference>
<sequence length="300" mass="32452">MSSRSSHSHRPHRPGPTGNRVATRNARFQQWQALLQNRTKRTHQGEFLVHGVRPITLAVEHGWPLRALLRPADASLSAWAHQLMDQVRTEQPDAEQVEVTSELLRELGEKSDEPPELVAVAAIPPDRLDRIDVPANGLGVVFDRPTNPGNVGTLVRSADAFGACGVVVTGHAADVYDPKAVRASTGSLFAVPTVRAAAPRDVLDWVDDLRAGGVPMRILGTDESGSVEVDAADLTGPTLLVVGNETRGMSVAWRDACDEIVRIPTGGTASSLNAAVAATVVFYEVDRQRRRLRREGEPTR</sequence>
<evidence type="ECO:0000256" key="2">
    <source>
        <dbReference type="ARBA" id="ARBA00022679"/>
    </source>
</evidence>
<dbReference type="InterPro" id="IPR001537">
    <property type="entry name" value="SpoU_MeTrfase"/>
</dbReference>
<evidence type="ECO:0000313" key="7">
    <source>
        <dbReference type="Proteomes" id="UP000638648"/>
    </source>
</evidence>
<comment type="caution">
    <text evidence="6">The sequence shown here is derived from an EMBL/GenBank/DDBJ whole genome shotgun (WGS) entry which is preliminary data.</text>
</comment>
<dbReference type="GO" id="GO:0003723">
    <property type="term" value="F:RNA binding"/>
    <property type="evidence" value="ECO:0007669"/>
    <property type="project" value="InterPro"/>
</dbReference>
<dbReference type="InterPro" id="IPR054578">
    <property type="entry name" value="SpoU_sub_bind-like_N"/>
</dbReference>
<dbReference type="SUPFAM" id="SSF75217">
    <property type="entry name" value="alpha/beta knot"/>
    <property type="match status" value="1"/>
</dbReference>
<evidence type="ECO:0000256" key="3">
    <source>
        <dbReference type="SAM" id="MobiDB-lite"/>
    </source>
</evidence>
<dbReference type="Pfam" id="PF00588">
    <property type="entry name" value="SpoU_methylase"/>
    <property type="match status" value="1"/>
</dbReference>
<dbReference type="EMBL" id="JADBEM010000001">
    <property type="protein sequence ID" value="MBE1606374.1"/>
    <property type="molecule type" value="Genomic_DNA"/>
</dbReference>
<dbReference type="GO" id="GO:0032259">
    <property type="term" value="P:methylation"/>
    <property type="evidence" value="ECO:0007669"/>
    <property type="project" value="UniProtKB-KW"/>
</dbReference>
<dbReference type="Proteomes" id="UP000638648">
    <property type="component" value="Unassembled WGS sequence"/>
</dbReference>
<name>A0A927MUD7_9ACTN</name>
<dbReference type="RefSeq" id="WP_192750514.1">
    <property type="nucleotide sequence ID" value="NZ_BAABJL010000245.1"/>
</dbReference>
<dbReference type="PANTHER" id="PTHR43191:SF2">
    <property type="entry name" value="RRNA METHYLTRANSFERASE 3, MITOCHONDRIAL"/>
    <property type="match status" value="1"/>
</dbReference>
<keyword evidence="7" id="KW-1185">Reference proteome</keyword>
<evidence type="ECO:0000256" key="1">
    <source>
        <dbReference type="ARBA" id="ARBA00022603"/>
    </source>
</evidence>
<feature type="region of interest" description="Disordered" evidence="3">
    <location>
        <begin position="1"/>
        <end position="22"/>
    </location>
</feature>
<feature type="compositionally biased region" description="Basic residues" evidence="3">
    <location>
        <begin position="1"/>
        <end position="13"/>
    </location>
</feature>
<evidence type="ECO:0000259" key="4">
    <source>
        <dbReference type="Pfam" id="PF00588"/>
    </source>
</evidence>
<dbReference type="AlphaFoldDB" id="A0A927MUD7"/>